<name>A0A0B6Z7Y5_9EUPU</name>
<dbReference type="AlphaFoldDB" id="A0A0B6Z7Y5"/>
<gene>
    <name evidence="1" type="primary">ORF52371</name>
</gene>
<accession>A0A0B6Z7Y5</accession>
<feature type="non-terminal residue" evidence="1">
    <location>
        <position position="58"/>
    </location>
</feature>
<dbReference type="EMBL" id="HACG01017768">
    <property type="protein sequence ID" value="CEK64633.1"/>
    <property type="molecule type" value="Transcribed_RNA"/>
</dbReference>
<sequence length="58" mass="6935">MTSVQLMVKQRVAIQRKRERLHIRNTKAGHLVARNTEDDTAYSFLLLFKEIKYDKLFL</sequence>
<evidence type="ECO:0000313" key="1">
    <source>
        <dbReference type="EMBL" id="CEK64633.1"/>
    </source>
</evidence>
<proteinExistence type="predicted"/>
<organism evidence="1">
    <name type="scientific">Arion vulgaris</name>
    <dbReference type="NCBI Taxonomy" id="1028688"/>
    <lineage>
        <taxon>Eukaryota</taxon>
        <taxon>Metazoa</taxon>
        <taxon>Spiralia</taxon>
        <taxon>Lophotrochozoa</taxon>
        <taxon>Mollusca</taxon>
        <taxon>Gastropoda</taxon>
        <taxon>Heterobranchia</taxon>
        <taxon>Euthyneura</taxon>
        <taxon>Panpulmonata</taxon>
        <taxon>Eupulmonata</taxon>
        <taxon>Stylommatophora</taxon>
        <taxon>Helicina</taxon>
        <taxon>Arionoidea</taxon>
        <taxon>Arionidae</taxon>
        <taxon>Arion</taxon>
    </lineage>
</organism>
<reference evidence="1" key="1">
    <citation type="submission" date="2014-12" db="EMBL/GenBank/DDBJ databases">
        <title>Insight into the proteome of Arion vulgaris.</title>
        <authorList>
            <person name="Aradska J."/>
            <person name="Bulat T."/>
            <person name="Smidak R."/>
            <person name="Sarate P."/>
            <person name="Gangsoo J."/>
            <person name="Sialana F."/>
            <person name="Bilban M."/>
            <person name="Lubec G."/>
        </authorList>
    </citation>
    <scope>NUCLEOTIDE SEQUENCE</scope>
    <source>
        <tissue evidence="1">Skin</tissue>
    </source>
</reference>
<protein>
    <submittedName>
        <fullName evidence="1">Uncharacterized protein</fullName>
    </submittedName>
</protein>